<dbReference type="EMBL" id="CM046399">
    <property type="protein sequence ID" value="KAI8529469.1"/>
    <property type="molecule type" value="Genomic_DNA"/>
</dbReference>
<sequence length="96" mass="10558">MTVGEESSDKMKKPPFTRFSDVVKADAGHVGVEKYIFNCAGDRAVTHNGMAKLCAKAAGLPVEIVHYDSKAVGVDVKKAFPFRNMVYSTNLDSYIW</sequence>
<accession>A0ACC0LLH5</accession>
<evidence type="ECO:0000313" key="1">
    <source>
        <dbReference type="EMBL" id="KAI8529469.1"/>
    </source>
</evidence>
<gene>
    <name evidence="1" type="ORF">RHMOL_Rhmol12G0226900</name>
</gene>
<protein>
    <submittedName>
        <fullName evidence="1">Uncharacterized protein</fullName>
    </submittedName>
</protein>
<dbReference type="Proteomes" id="UP001062846">
    <property type="component" value="Chromosome 12"/>
</dbReference>
<comment type="caution">
    <text evidence="1">The sequence shown here is derived from an EMBL/GenBank/DDBJ whole genome shotgun (WGS) entry which is preliminary data.</text>
</comment>
<keyword evidence="2" id="KW-1185">Reference proteome</keyword>
<proteinExistence type="predicted"/>
<organism evidence="1 2">
    <name type="scientific">Rhododendron molle</name>
    <name type="common">Chinese azalea</name>
    <name type="synonym">Azalea mollis</name>
    <dbReference type="NCBI Taxonomy" id="49168"/>
    <lineage>
        <taxon>Eukaryota</taxon>
        <taxon>Viridiplantae</taxon>
        <taxon>Streptophyta</taxon>
        <taxon>Embryophyta</taxon>
        <taxon>Tracheophyta</taxon>
        <taxon>Spermatophyta</taxon>
        <taxon>Magnoliopsida</taxon>
        <taxon>eudicotyledons</taxon>
        <taxon>Gunneridae</taxon>
        <taxon>Pentapetalae</taxon>
        <taxon>asterids</taxon>
        <taxon>Ericales</taxon>
        <taxon>Ericaceae</taxon>
        <taxon>Ericoideae</taxon>
        <taxon>Rhodoreae</taxon>
        <taxon>Rhododendron</taxon>
    </lineage>
</organism>
<reference evidence="1" key="1">
    <citation type="submission" date="2022-02" db="EMBL/GenBank/DDBJ databases">
        <title>Plant Genome Project.</title>
        <authorList>
            <person name="Zhang R.-G."/>
        </authorList>
    </citation>
    <scope>NUCLEOTIDE SEQUENCE</scope>
    <source>
        <strain evidence="1">AT1</strain>
    </source>
</reference>
<name>A0ACC0LLH5_RHOML</name>
<evidence type="ECO:0000313" key="2">
    <source>
        <dbReference type="Proteomes" id="UP001062846"/>
    </source>
</evidence>